<reference evidence="1 2" key="1">
    <citation type="submission" date="2019-01" db="EMBL/GenBank/DDBJ databases">
        <title>Complete genome sequencing of Aequorivita sp. H23M31.</title>
        <authorList>
            <person name="Bae J.-W."/>
        </authorList>
    </citation>
    <scope>NUCLEOTIDE SEQUENCE [LARGE SCALE GENOMIC DNA]</scope>
    <source>
        <strain evidence="1 2">H23M31</strain>
    </source>
</reference>
<proteinExistence type="predicted"/>
<dbReference type="KEGG" id="aev:EI546_06555"/>
<evidence type="ECO:0008006" key="3">
    <source>
        <dbReference type="Google" id="ProtNLM"/>
    </source>
</evidence>
<gene>
    <name evidence="1" type="ORF">EI546_06555</name>
</gene>
<protein>
    <recommendedName>
        <fullName evidence="3">Phage tail protein</fullName>
    </recommendedName>
</protein>
<dbReference type="OrthoDB" id="880361at2"/>
<organism evidence="1 2">
    <name type="scientific">Aequorivita ciconiae</name>
    <dbReference type="NCBI Taxonomy" id="2494375"/>
    <lineage>
        <taxon>Bacteria</taxon>
        <taxon>Pseudomonadati</taxon>
        <taxon>Bacteroidota</taxon>
        <taxon>Flavobacteriia</taxon>
        <taxon>Flavobacteriales</taxon>
        <taxon>Flavobacteriaceae</taxon>
        <taxon>Aequorivita</taxon>
    </lineage>
</organism>
<keyword evidence="2" id="KW-1185">Reference proteome</keyword>
<dbReference type="Proteomes" id="UP000285517">
    <property type="component" value="Chromosome"/>
</dbReference>
<dbReference type="EMBL" id="CP034951">
    <property type="protein sequence ID" value="QAA81410.1"/>
    <property type="molecule type" value="Genomic_DNA"/>
</dbReference>
<sequence>MAERIINKFGTMKGWNSITANLMGRDVEGITELKYSDSMEKENVYGAGPYPVGRSRGNYEAEASITLFKEEVDGLKLAMPAGKRLQDIAPFDVVVEYETEGGTIYKDVVRNCEFKNDGIEVSQADGTIATEYELIVSHIDWNVI</sequence>
<evidence type="ECO:0000313" key="2">
    <source>
        <dbReference type="Proteomes" id="UP000285517"/>
    </source>
</evidence>
<accession>A0A410G2D4</accession>
<dbReference type="RefSeq" id="WP_128249798.1">
    <property type="nucleotide sequence ID" value="NZ_CP034951.1"/>
</dbReference>
<name>A0A410G2D4_9FLAO</name>
<evidence type="ECO:0000313" key="1">
    <source>
        <dbReference type="EMBL" id="QAA81410.1"/>
    </source>
</evidence>
<dbReference type="AlphaFoldDB" id="A0A410G2D4"/>